<evidence type="ECO:0000256" key="2">
    <source>
        <dbReference type="ARBA" id="ARBA00006363"/>
    </source>
</evidence>
<dbReference type="Pfam" id="PF00665">
    <property type="entry name" value="rve"/>
    <property type="match status" value="1"/>
</dbReference>
<dbReference type="SUPFAM" id="SSF53098">
    <property type="entry name" value="Ribonuclease H-like"/>
    <property type="match status" value="1"/>
</dbReference>
<dbReference type="RefSeq" id="WP_094097092.1">
    <property type="nucleotide sequence ID" value="NZ_CP021361.1"/>
</dbReference>
<dbReference type="KEGG" id="acin:CBP34_01660"/>
<dbReference type="GO" id="GO:0004803">
    <property type="term" value="F:transposase activity"/>
    <property type="evidence" value="ECO:0007669"/>
    <property type="project" value="InterPro"/>
</dbReference>
<dbReference type="InterPro" id="IPR053392">
    <property type="entry name" value="Transposase_IS30-like"/>
</dbReference>
<dbReference type="Pfam" id="PF13936">
    <property type="entry name" value="HTH_38"/>
    <property type="match status" value="1"/>
</dbReference>
<sequence length="342" mass="38890">MTKKNYQHLSQSERHAIALGLQQKQSLSAIARALGRCKSTISRECQRNAGAKAYTSKFAQQRSDRRRCFARPQPKLHRDGPLFKIVRDYLLRHWSPQQIAGQLKKLHPDNKRKQVSHESIYTCIYAQPRGELKKELVACLRMARAKRWPRSKGEDRRGQITDLLSIHVRPPEIEDRQLPGHWEGDLIKGKGNASAIGTLLERTTRLVVLVKLPHPNPATAAHVLQAFSDKLNGIASPMRQSLTYDRGSEMAEHAKLTENTGMKVYFCDPYSPWQRGSNENTNGLLRQYFPKGTDLGGYSQEYLDAVADELNGRPRMTLGWSKPIEVYAEHLARLTLQPDSVH</sequence>
<dbReference type="GO" id="GO:0003677">
    <property type="term" value="F:DNA binding"/>
    <property type="evidence" value="ECO:0007669"/>
    <property type="project" value="UniProtKB-KW"/>
</dbReference>
<dbReference type="InterPro" id="IPR001584">
    <property type="entry name" value="Integrase_cat-core"/>
</dbReference>
<dbReference type="PANTHER" id="PTHR10948:SF23">
    <property type="entry name" value="TRANSPOSASE INSI FOR INSERTION SEQUENCE ELEMENT IS30A-RELATED"/>
    <property type="match status" value="1"/>
</dbReference>
<dbReference type="PANTHER" id="PTHR10948">
    <property type="entry name" value="TRANSPOSASE"/>
    <property type="match status" value="1"/>
</dbReference>
<dbReference type="NCBIfam" id="NF033563">
    <property type="entry name" value="transpos_IS30"/>
    <property type="match status" value="1"/>
</dbReference>
<evidence type="ECO:0000313" key="7">
    <source>
        <dbReference type="EMBL" id="ART50624.1"/>
    </source>
</evidence>
<dbReference type="Gene3D" id="3.30.420.10">
    <property type="entry name" value="Ribonuclease H-like superfamily/Ribonuclease H"/>
    <property type="match status" value="1"/>
</dbReference>
<dbReference type="InterPro" id="IPR001598">
    <property type="entry name" value="Transposase_IS30_CS"/>
</dbReference>
<dbReference type="InterPro" id="IPR051917">
    <property type="entry name" value="Transposase-Integrase"/>
</dbReference>
<organism evidence="7 8">
    <name type="scientific">Acidovorax carolinensis</name>
    <dbReference type="NCBI Taxonomy" id="553814"/>
    <lineage>
        <taxon>Bacteria</taxon>
        <taxon>Pseudomonadati</taxon>
        <taxon>Pseudomonadota</taxon>
        <taxon>Betaproteobacteria</taxon>
        <taxon>Burkholderiales</taxon>
        <taxon>Comamonadaceae</taxon>
        <taxon>Acidovorax</taxon>
    </lineage>
</organism>
<evidence type="ECO:0000256" key="1">
    <source>
        <dbReference type="ARBA" id="ARBA00002190"/>
    </source>
</evidence>
<comment type="similarity">
    <text evidence="2">Belongs to the transposase IS30 family.</text>
</comment>
<dbReference type="EMBL" id="CP021361">
    <property type="protein sequence ID" value="ART50624.1"/>
    <property type="molecule type" value="Genomic_DNA"/>
</dbReference>
<keyword evidence="8" id="KW-1185">Reference proteome</keyword>
<dbReference type="InterPro" id="IPR036397">
    <property type="entry name" value="RNaseH_sf"/>
</dbReference>
<reference evidence="7 8" key="1">
    <citation type="submission" date="2017-05" db="EMBL/GenBank/DDBJ databases">
        <title>Polyphasic characterization of four soil-derived phenanthrene-degrading Acidovorax strains and proposal of Acidovorax phenanthrenivorans sp. nov.</title>
        <authorList>
            <person name="Singleton D.R."/>
            <person name="Lee J."/>
            <person name="Dickey A.N."/>
            <person name="Stroud A."/>
            <person name="Scholl E.H."/>
            <person name="Wright F.A."/>
            <person name="Aitken M.D."/>
        </authorList>
    </citation>
    <scope>NUCLEOTIDE SEQUENCE [LARGE SCALE GENOMIC DNA]</scope>
    <source>
        <strain evidence="7">NA3</strain>
    </source>
</reference>
<dbReference type="InterPro" id="IPR012337">
    <property type="entry name" value="RNaseH-like_sf"/>
</dbReference>
<evidence type="ECO:0000313" key="8">
    <source>
        <dbReference type="Proteomes" id="UP000194432"/>
    </source>
</evidence>
<evidence type="ECO:0000259" key="6">
    <source>
        <dbReference type="PROSITE" id="PS50994"/>
    </source>
</evidence>
<dbReference type="GO" id="GO:0005829">
    <property type="term" value="C:cytosol"/>
    <property type="evidence" value="ECO:0007669"/>
    <property type="project" value="TreeGrafter"/>
</dbReference>
<dbReference type="GO" id="GO:0015074">
    <property type="term" value="P:DNA integration"/>
    <property type="evidence" value="ECO:0007669"/>
    <property type="project" value="InterPro"/>
</dbReference>
<keyword evidence="4" id="KW-0238">DNA-binding</keyword>
<dbReference type="GO" id="GO:0006313">
    <property type="term" value="P:DNA transposition"/>
    <property type="evidence" value="ECO:0007669"/>
    <property type="project" value="InterPro"/>
</dbReference>
<dbReference type="AlphaFoldDB" id="A0A240TZM2"/>
<evidence type="ECO:0000256" key="4">
    <source>
        <dbReference type="ARBA" id="ARBA00023125"/>
    </source>
</evidence>
<evidence type="ECO:0000256" key="5">
    <source>
        <dbReference type="ARBA" id="ARBA00023172"/>
    </source>
</evidence>
<name>A0A240TZM2_9BURK</name>
<keyword evidence="3" id="KW-0815">Transposition</keyword>
<gene>
    <name evidence="7" type="ORF">CBP34_01660</name>
</gene>
<protein>
    <submittedName>
        <fullName evidence="7">IS30 family transposase</fullName>
    </submittedName>
</protein>
<keyword evidence="5" id="KW-0233">DNA recombination</keyword>
<dbReference type="InterPro" id="IPR025246">
    <property type="entry name" value="IS30-like_HTH"/>
</dbReference>
<dbReference type="PROSITE" id="PS50994">
    <property type="entry name" value="INTEGRASE"/>
    <property type="match status" value="1"/>
</dbReference>
<evidence type="ECO:0000256" key="3">
    <source>
        <dbReference type="ARBA" id="ARBA00022578"/>
    </source>
</evidence>
<dbReference type="Proteomes" id="UP000194432">
    <property type="component" value="Chromosome 1"/>
</dbReference>
<comment type="function">
    <text evidence="1">Required for the transposition of the insertion element.</text>
</comment>
<proteinExistence type="inferred from homology"/>
<accession>A0A240TZM2</accession>
<feature type="domain" description="Integrase catalytic" evidence="6">
    <location>
        <begin position="175"/>
        <end position="331"/>
    </location>
</feature>
<dbReference type="PROSITE" id="PS01043">
    <property type="entry name" value="TRANSPOSASE_IS30"/>
    <property type="match status" value="1"/>
</dbReference>